<dbReference type="PANTHER" id="PTHR13008">
    <property type="entry name" value="MAP-KINASE ACTIVATING DEATH DOMAIN PROTEIN MADD /DENN/AEX-3 C.ELEGANS"/>
    <property type="match status" value="1"/>
</dbReference>
<dbReference type="PANTHER" id="PTHR13008:SF7">
    <property type="entry name" value="MAP KINASE-ACTIVATING DEATH DOMAIN PROTEIN"/>
    <property type="match status" value="1"/>
</dbReference>
<accession>A0A0P7V191</accession>
<gene>
    <name evidence="2" type="ORF">Z043_115527</name>
</gene>
<dbReference type="EMBL" id="JARO02005928">
    <property type="protein sequence ID" value="KPP66013.1"/>
    <property type="molecule type" value="Genomic_DNA"/>
</dbReference>
<sequence length="281" mass="29940">MDGGGISPGSKGSPTPKGDSVRPLGPLLVPRLQLHPPSSSLATAVGKGPRQFDTRSLNEENFIASIEWWNKHQDNIKQKAKAKNQKEEGAKQAFDPEDMDEKKSQMSADSGLSVTSGSQKSDSESVTSSEPPILTRSTSQDSEGSTVVSNSSGETLGADSDLSSNAGDGTPGKLALHHTGSRGGTLSDSEIETNSATSPIFGKTHMLKPGLLEPQSNVSKGGPLLPPEDVSMRIYLCEGLLGKERSTLWDQLQFWEDAFLDAVMLEREGMGMDQGPQEMID</sequence>
<feature type="non-terminal residue" evidence="2">
    <location>
        <position position="281"/>
    </location>
</feature>
<comment type="caution">
    <text evidence="2">The sequence shown here is derived from an EMBL/GenBank/DDBJ whole genome shotgun (WGS) entry which is preliminary data.</text>
</comment>
<feature type="region of interest" description="Disordered" evidence="1">
    <location>
        <begin position="75"/>
        <end position="193"/>
    </location>
</feature>
<proteinExistence type="predicted"/>
<organism evidence="2 3">
    <name type="scientific">Scleropages formosus</name>
    <name type="common">Asian bonytongue</name>
    <name type="synonym">Osteoglossum formosum</name>
    <dbReference type="NCBI Taxonomy" id="113540"/>
    <lineage>
        <taxon>Eukaryota</taxon>
        <taxon>Metazoa</taxon>
        <taxon>Chordata</taxon>
        <taxon>Craniata</taxon>
        <taxon>Vertebrata</taxon>
        <taxon>Euteleostomi</taxon>
        <taxon>Actinopterygii</taxon>
        <taxon>Neopterygii</taxon>
        <taxon>Teleostei</taxon>
        <taxon>Osteoglossocephala</taxon>
        <taxon>Osteoglossomorpha</taxon>
        <taxon>Osteoglossiformes</taxon>
        <taxon>Osteoglossidae</taxon>
        <taxon>Scleropages</taxon>
    </lineage>
</organism>
<evidence type="ECO:0000313" key="3">
    <source>
        <dbReference type="Proteomes" id="UP000034805"/>
    </source>
</evidence>
<dbReference type="InterPro" id="IPR039980">
    <property type="entry name" value="MADD"/>
</dbReference>
<name>A0A0P7V191_SCLFO</name>
<protein>
    <submittedName>
        <fullName evidence="2">Uncharacterized protein</fullName>
    </submittedName>
</protein>
<feature type="compositionally biased region" description="Polar residues" evidence="1">
    <location>
        <begin position="184"/>
        <end position="193"/>
    </location>
</feature>
<dbReference type="AlphaFoldDB" id="A0A0P7V191"/>
<dbReference type="GO" id="GO:0042981">
    <property type="term" value="P:regulation of apoptotic process"/>
    <property type="evidence" value="ECO:0007669"/>
    <property type="project" value="TreeGrafter"/>
</dbReference>
<dbReference type="GO" id="GO:0005829">
    <property type="term" value="C:cytosol"/>
    <property type="evidence" value="ECO:0007669"/>
    <property type="project" value="TreeGrafter"/>
</dbReference>
<dbReference type="GO" id="GO:0005085">
    <property type="term" value="F:guanyl-nucleotide exchange factor activity"/>
    <property type="evidence" value="ECO:0007669"/>
    <property type="project" value="TreeGrafter"/>
</dbReference>
<feature type="compositionally biased region" description="Polar residues" evidence="1">
    <location>
        <begin position="105"/>
        <end position="154"/>
    </location>
</feature>
<feature type="compositionally biased region" description="Low complexity" evidence="1">
    <location>
        <begin position="8"/>
        <end position="34"/>
    </location>
</feature>
<reference evidence="2 3" key="1">
    <citation type="submission" date="2015-08" db="EMBL/GenBank/DDBJ databases">
        <title>The genome of the Asian arowana (Scleropages formosus).</title>
        <authorList>
            <person name="Tan M.H."/>
            <person name="Gan H.M."/>
            <person name="Croft L.J."/>
            <person name="Austin C.M."/>
        </authorList>
    </citation>
    <scope>NUCLEOTIDE SEQUENCE [LARGE SCALE GENOMIC DNA]</scope>
    <source>
        <strain evidence="2">Aro1</strain>
    </source>
</reference>
<feature type="region of interest" description="Disordered" evidence="1">
    <location>
        <begin position="1"/>
        <end position="56"/>
    </location>
</feature>
<evidence type="ECO:0000313" key="2">
    <source>
        <dbReference type="EMBL" id="KPP66013.1"/>
    </source>
</evidence>
<dbReference type="Proteomes" id="UP000034805">
    <property type="component" value="Unassembled WGS sequence"/>
</dbReference>
<evidence type="ECO:0000256" key="1">
    <source>
        <dbReference type="SAM" id="MobiDB-lite"/>
    </source>
</evidence>
<dbReference type="GO" id="GO:0032483">
    <property type="term" value="P:regulation of Rab protein signal transduction"/>
    <property type="evidence" value="ECO:0007669"/>
    <property type="project" value="TreeGrafter"/>
</dbReference>